<dbReference type="NCBIfam" id="TIGR00350">
    <property type="entry name" value="lytR_cpsA_psr"/>
    <property type="match status" value="1"/>
</dbReference>
<keyword evidence="3" id="KW-0472">Membrane</keyword>
<dbReference type="InterPro" id="IPR004474">
    <property type="entry name" value="LytR_CpsA_psr"/>
</dbReference>
<dbReference type="PANTHER" id="PTHR33392">
    <property type="entry name" value="POLYISOPRENYL-TEICHOIC ACID--PEPTIDOGLYCAN TEICHOIC ACID TRANSFERASE TAGU"/>
    <property type="match status" value="1"/>
</dbReference>
<evidence type="ECO:0000256" key="3">
    <source>
        <dbReference type="SAM" id="Phobius"/>
    </source>
</evidence>
<evidence type="ECO:0000256" key="1">
    <source>
        <dbReference type="ARBA" id="ARBA00006068"/>
    </source>
</evidence>
<evidence type="ECO:0000313" key="6">
    <source>
        <dbReference type="Proteomes" id="UP000619260"/>
    </source>
</evidence>
<evidence type="ECO:0000256" key="2">
    <source>
        <dbReference type="SAM" id="MobiDB-lite"/>
    </source>
</evidence>
<comment type="similarity">
    <text evidence="1">Belongs to the LytR/CpsA/Psr (LCP) family.</text>
</comment>
<reference evidence="5" key="1">
    <citation type="submission" date="2021-01" db="EMBL/GenBank/DDBJ databases">
        <title>Whole genome shotgun sequence of Virgisporangium aliadipatigenens NBRC 105644.</title>
        <authorList>
            <person name="Komaki H."/>
            <person name="Tamura T."/>
        </authorList>
    </citation>
    <scope>NUCLEOTIDE SEQUENCE</scope>
    <source>
        <strain evidence="5">NBRC 105644</strain>
    </source>
</reference>
<sequence length="493" mass="52900">MSYPQARRGNPAPGSVATDRSGGVYGTQRDSYGEPAVSSGRGDMGDDWLSETTRRRQASRAPGASTPGRPGAPYADDDFEVLNFDEPRQSARARSGGSGERPRSGGRPPRGGGDGPRNGGRGGRGPGSGGAPKKKPKRRDPLWARLLVIGGAMLMVLSGGVIVGGKALIAQLTGDVEEAPLLGEAGVSNAKALTGPLNILMVGVDERPTNTTDLVRADSILILHIPATHDRAYIASIPRDSYVNIPAYSKTKWKGGNDKINSAFAYGWQNGGGRQGGFELLSLTISRLSGLKFNAGAIVDFKGFEKVVDALGGVDMCVDSTKPVKSEHWGFDKNGKYLSPHQGGKPMTYYPGECRQFGGWEALDYVRQRKSLEDGDYGRQRHQQQFVKALAKRAKDRELQKNPLKVLELVKSIGSALTVDLNGASFESWLFTVKGVSENDVVMLKSNAGKFNPIRCGSEECEGLSEDTQAMLKSLKSDEIDDFIATHPDFVSK</sequence>
<gene>
    <name evidence="5" type="ORF">Val02_83650</name>
</gene>
<dbReference type="PANTHER" id="PTHR33392:SF6">
    <property type="entry name" value="POLYISOPRENYL-TEICHOIC ACID--PEPTIDOGLYCAN TEICHOIC ACID TRANSFERASE TAGU"/>
    <property type="match status" value="1"/>
</dbReference>
<feature type="domain" description="Cell envelope-related transcriptional attenuator" evidence="4">
    <location>
        <begin position="216"/>
        <end position="395"/>
    </location>
</feature>
<keyword evidence="3" id="KW-0812">Transmembrane</keyword>
<accession>A0A8J3YTP0</accession>
<feature type="compositionally biased region" description="Gly residues" evidence="2">
    <location>
        <begin position="108"/>
        <end position="130"/>
    </location>
</feature>
<evidence type="ECO:0000259" key="4">
    <source>
        <dbReference type="Pfam" id="PF03816"/>
    </source>
</evidence>
<proteinExistence type="inferred from homology"/>
<dbReference type="AlphaFoldDB" id="A0A8J3YTP0"/>
<keyword evidence="6" id="KW-1185">Reference proteome</keyword>
<comment type="caution">
    <text evidence="5">The sequence shown here is derived from an EMBL/GenBank/DDBJ whole genome shotgun (WGS) entry which is preliminary data.</text>
</comment>
<dbReference type="Pfam" id="PF03816">
    <property type="entry name" value="LytR_cpsA_psr"/>
    <property type="match status" value="1"/>
</dbReference>
<protein>
    <recommendedName>
        <fullName evidence="4">Cell envelope-related transcriptional attenuator domain-containing protein</fullName>
    </recommendedName>
</protein>
<evidence type="ECO:0000313" key="5">
    <source>
        <dbReference type="EMBL" id="GIJ51479.1"/>
    </source>
</evidence>
<feature type="transmembrane region" description="Helical" evidence="3">
    <location>
        <begin position="142"/>
        <end position="163"/>
    </location>
</feature>
<dbReference type="EMBL" id="BOPF01000049">
    <property type="protein sequence ID" value="GIJ51479.1"/>
    <property type="molecule type" value="Genomic_DNA"/>
</dbReference>
<dbReference type="Proteomes" id="UP000619260">
    <property type="component" value="Unassembled WGS sequence"/>
</dbReference>
<dbReference type="Gene3D" id="3.40.630.190">
    <property type="entry name" value="LCP protein"/>
    <property type="match status" value="1"/>
</dbReference>
<feature type="region of interest" description="Disordered" evidence="2">
    <location>
        <begin position="1"/>
        <end position="138"/>
    </location>
</feature>
<dbReference type="InterPro" id="IPR050922">
    <property type="entry name" value="LytR/CpsA/Psr_CW_biosynth"/>
</dbReference>
<organism evidence="5 6">
    <name type="scientific">Virgisporangium aliadipatigenens</name>
    <dbReference type="NCBI Taxonomy" id="741659"/>
    <lineage>
        <taxon>Bacteria</taxon>
        <taxon>Bacillati</taxon>
        <taxon>Actinomycetota</taxon>
        <taxon>Actinomycetes</taxon>
        <taxon>Micromonosporales</taxon>
        <taxon>Micromonosporaceae</taxon>
        <taxon>Virgisporangium</taxon>
    </lineage>
</organism>
<name>A0A8J3YTP0_9ACTN</name>
<keyword evidence="3" id="KW-1133">Transmembrane helix</keyword>